<keyword evidence="4" id="KW-1185">Reference proteome</keyword>
<feature type="domain" description="JmjC" evidence="2">
    <location>
        <begin position="109"/>
        <end position="270"/>
    </location>
</feature>
<evidence type="ECO:0000313" key="3">
    <source>
        <dbReference type="EMBL" id="QDT35228.1"/>
    </source>
</evidence>
<proteinExistence type="predicted"/>
<dbReference type="RefSeq" id="WP_145204453.1">
    <property type="nucleotide sequence ID" value="NZ_CP036267.1"/>
</dbReference>
<dbReference type="Gene3D" id="2.60.120.650">
    <property type="entry name" value="Cupin"/>
    <property type="match status" value="1"/>
</dbReference>
<dbReference type="AlphaFoldDB" id="A0A517QUD3"/>
<accession>A0A517QUD3</accession>
<dbReference type="PROSITE" id="PS51184">
    <property type="entry name" value="JMJC"/>
    <property type="match status" value="1"/>
</dbReference>
<evidence type="ECO:0000259" key="2">
    <source>
        <dbReference type="PROSITE" id="PS51184"/>
    </source>
</evidence>
<feature type="compositionally biased region" description="Polar residues" evidence="1">
    <location>
        <begin position="1"/>
        <end position="19"/>
    </location>
</feature>
<gene>
    <name evidence="3" type="ORF">Mal48_45040</name>
</gene>
<name>A0A517QUD3_9PLAN</name>
<dbReference type="KEGG" id="tpol:Mal48_45040"/>
<organism evidence="3 4">
    <name type="scientific">Thalassoglobus polymorphus</name>
    <dbReference type="NCBI Taxonomy" id="2527994"/>
    <lineage>
        <taxon>Bacteria</taxon>
        <taxon>Pseudomonadati</taxon>
        <taxon>Planctomycetota</taxon>
        <taxon>Planctomycetia</taxon>
        <taxon>Planctomycetales</taxon>
        <taxon>Planctomycetaceae</taxon>
        <taxon>Thalassoglobus</taxon>
    </lineage>
</organism>
<dbReference type="Proteomes" id="UP000315724">
    <property type="component" value="Chromosome"/>
</dbReference>
<dbReference type="Pfam" id="PF08007">
    <property type="entry name" value="JmjC_2"/>
    <property type="match status" value="1"/>
</dbReference>
<evidence type="ECO:0000313" key="4">
    <source>
        <dbReference type="Proteomes" id="UP000315724"/>
    </source>
</evidence>
<dbReference type="InterPro" id="IPR003347">
    <property type="entry name" value="JmjC_dom"/>
</dbReference>
<reference evidence="3 4" key="1">
    <citation type="submission" date="2019-02" db="EMBL/GenBank/DDBJ databases">
        <title>Deep-cultivation of Planctomycetes and their phenomic and genomic characterization uncovers novel biology.</title>
        <authorList>
            <person name="Wiegand S."/>
            <person name="Jogler M."/>
            <person name="Boedeker C."/>
            <person name="Pinto D."/>
            <person name="Vollmers J."/>
            <person name="Rivas-Marin E."/>
            <person name="Kohn T."/>
            <person name="Peeters S.H."/>
            <person name="Heuer A."/>
            <person name="Rast P."/>
            <person name="Oberbeckmann S."/>
            <person name="Bunk B."/>
            <person name="Jeske O."/>
            <person name="Meyerdierks A."/>
            <person name="Storesund J.E."/>
            <person name="Kallscheuer N."/>
            <person name="Luecker S."/>
            <person name="Lage O.M."/>
            <person name="Pohl T."/>
            <person name="Merkel B.J."/>
            <person name="Hornburger P."/>
            <person name="Mueller R.-W."/>
            <person name="Bruemmer F."/>
            <person name="Labrenz M."/>
            <person name="Spormann A.M."/>
            <person name="Op den Camp H."/>
            <person name="Overmann J."/>
            <person name="Amann R."/>
            <person name="Jetten M.S.M."/>
            <person name="Mascher T."/>
            <person name="Medema M.H."/>
            <person name="Devos D.P."/>
            <person name="Kaster A.-K."/>
            <person name="Ovreas L."/>
            <person name="Rohde M."/>
            <person name="Galperin M.Y."/>
            <person name="Jogler C."/>
        </authorList>
    </citation>
    <scope>NUCLEOTIDE SEQUENCE [LARGE SCALE GENOMIC DNA]</scope>
    <source>
        <strain evidence="3 4">Mal48</strain>
    </source>
</reference>
<sequence length="308" mass="35420">MSSTTSKQVNQTIETSGETSGEIFEAQELLSLNPVDFETKFSREPFFIDHALCEHPLFQLDRLIDLTKTLPEECIEYNAGNLPVSIDPSLTPRNGLSPVETIRRIEECESWMVIKYAEKDPAYRELLNVCLDQLRPYTDPIAPGMTQPQAFVFITSPGSVTPYHIDPEHNFLLQIQGSKEVRMLDGREKSIVGEKDLEQFYSDRGRNLKLRTEHQESGWTFDLQSGKGLHFPVTFPHWVKNGETVSISFSITFRTPDLDRRRALYQTNAALRDKGFSPWPVGKSELRDQLFYNGFRAWRRLTSRRNQG</sequence>
<dbReference type="SUPFAM" id="SSF51197">
    <property type="entry name" value="Clavaminate synthase-like"/>
    <property type="match status" value="1"/>
</dbReference>
<dbReference type="OrthoDB" id="3776825at2"/>
<dbReference type="EMBL" id="CP036267">
    <property type="protein sequence ID" value="QDT35228.1"/>
    <property type="molecule type" value="Genomic_DNA"/>
</dbReference>
<evidence type="ECO:0000256" key="1">
    <source>
        <dbReference type="SAM" id="MobiDB-lite"/>
    </source>
</evidence>
<feature type="region of interest" description="Disordered" evidence="1">
    <location>
        <begin position="1"/>
        <end position="20"/>
    </location>
</feature>
<protein>
    <recommendedName>
        <fullName evidence="2">JmjC domain-containing protein</fullName>
    </recommendedName>
</protein>